<name>A0ABR3UJ84_9PLEO</name>
<dbReference type="InterPro" id="IPR027417">
    <property type="entry name" value="P-loop_NTPase"/>
</dbReference>
<dbReference type="Gene3D" id="3.40.50.300">
    <property type="entry name" value="P-loop containing nucleotide triphosphate hydrolases"/>
    <property type="match status" value="2"/>
</dbReference>
<organism evidence="2 3">
    <name type="scientific">Alternaria dauci</name>
    <dbReference type="NCBI Taxonomy" id="48095"/>
    <lineage>
        <taxon>Eukaryota</taxon>
        <taxon>Fungi</taxon>
        <taxon>Dikarya</taxon>
        <taxon>Ascomycota</taxon>
        <taxon>Pezizomycotina</taxon>
        <taxon>Dothideomycetes</taxon>
        <taxon>Pleosporomycetidae</taxon>
        <taxon>Pleosporales</taxon>
        <taxon>Pleosporineae</taxon>
        <taxon>Pleosporaceae</taxon>
        <taxon>Alternaria</taxon>
        <taxon>Alternaria sect. Porri</taxon>
    </lineage>
</organism>
<evidence type="ECO:0000313" key="3">
    <source>
        <dbReference type="Proteomes" id="UP001578633"/>
    </source>
</evidence>
<dbReference type="GeneID" id="96085266"/>
<evidence type="ECO:0000313" key="2">
    <source>
        <dbReference type="EMBL" id="KAL1796404.1"/>
    </source>
</evidence>
<feature type="region of interest" description="Disordered" evidence="1">
    <location>
        <begin position="854"/>
        <end position="874"/>
    </location>
</feature>
<feature type="compositionally biased region" description="Basic residues" evidence="1">
    <location>
        <begin position="865"/>
        <end position="874"/>
    </location>
</feature>
<proteinExistence type="predicted"/>
<gene>
    <name evidence="2" type="ORF">ACET3X_004944</name>
</gene>
<dbReference type="PANTHER" id="PTHR36681">
    <property type="entry name" value="NUCLEAR GTPASE, GERMINAL CENTER-ASSOCIATED, TANDEM DUPLICATE 3"/>
    <property type="match status" value="1"/>
</dbReference>
<evidence type="ECO:0000256" key="1">
    <source>
        <dbReference type="SAM" id="MobiDB-lite"/>
    </source>
</evidence>
<dbReference type="PANTHER" id="PTHR36681:SF3">
    <property type="entry name" value="NUCLEAR GTPASE, GERMINAL CENTER-ASSOCIATED, TANDEM DUPLICATE 3"/>
    <property type="match status" value="1"/>
</dbReference>
<feature type="compositionally biased region" description="Basic and acidic residues" evidence="1">
    <location>
        <begin position="168"/>
        <end position="190"/>
    </location>
</feature>
<reference evidence="2 3" key="1">
    <citation type="submission" date="2024-09" db="EMBL/GenBank/DDBJ databases">
        <title>T2T genomes of carrot and Alternaria dauci and their utility for understanding host-pathogen interaction during carrot leaf blight disease.</title>
        <authorList>
            <person name="Liu W."/>
            <person name="Xu S."/>
            <person name="Ou C."/>
            <person name="Liu X."/>
            <person name="Zhuang F."/>
            <person name="Deng X.W."/>
        </authorList>
    </citation>
    <scope>NUCLEOTIDE SEQUENCE [LARGE SCALE GENOMIC DNA]</scope>
    <source>
        <strain evidence="2 3">A2016</strain>
    </source>
</reference>
<keyword evidence="3" id="KW-1185">Reference proteome</keyword>
<comment type="caution">
    <text evidence="2">The sequence shown here is derived from an EMBL/GenBank/DDBJ whole genome shotgun (WGS) entry which is preliminary data.</text>
</comment>
<dbReference type="EMBL" id="JBHGVX010000004">
    <property type="protein sequence ID" value="KAL1796404.1"/>
    <property type="molecule type" value="Genomic_DNA"/>
</dbReference>
<feature type="region of interest" description="Disordered" evidence="1">
    <location>
        <begin position="168"/>
        <end position="191"/>
    </location>
</feature>
<protein>
    <recommendedName>
        <fullName evidence="4">G domain-containing protein</fullName>
    </recommendedName>
</protein>
<dbReference type="SUPFAM" id="SSF52540">
    <property type="entry name" value="P-loop containing nucleoside triphosphate hydrolases"/>
    <property type="match status" value="2"/>
</dbReference>
<accession>A0ABR3UJ84</accession>
<evidence type="ECO:0008006" key="4">
    <source>
        <dbReference type="Google" id="ProtNLM"/>
    </source>
</evidence>
<dbReference type="Proteomes" id="UP001578633">
    <property type="component" value="Chromosome 4"/>
</dbReference>
<sequence length="874" mass="99259">MASEPLLSYEEFQAQSHRFKPVPKYDAATETKTPHAWWDLDRNTIHATLKEISERIASCTEKKSGLDRELEHVAKTAAMLEQVERAPAIKVALIGNQGAGKSLLINALFDCTGLSLTGAKGFACTSSIVKYAYGPGDKFSAEVQFLNAKKREEMVDEHIRSYMDYHNDLEDSEDEGHPRTRSSKQDEVDRKRKKTAEDFFSTIFGSRDDFLTAWSSSPVNTPEFKSLCQLKCKEAMQDQDINSNSIAMFSKNTPKELLDVIKPFLSDVEGQICLWPIVDHVTIRLNHPLLQNGLEIIDLPGSGDINMSRARHADEIKDSVDVEIILGDTVRIGTDEMVISTARAGVLNHGASKVKVVATKIDSISDDQLAHCSGPVYDEINIRMQKADEDGTSAEEEGDDTKILHINRYKLYLQRYKKAYMIKERAESISKILGSTLEELTYNESVEILHTSTADYMIWIKTEKIAFDRQPALSPEDTGVPAVRRFFFNLPASQNLRDYTHHISTTVPAFIEKLKRVVTQSDRDAGFKTIADDFDDLRGRWVGDLVKMLHGTYATYSKSSVAKLEKDNNAYKEALSKYIHRNWMDLKPTAFNRLVKSRGNVSKGTSKAKGLENTVNWNAELAEILKPGFQKWYAAHSEQLRKLRAALPLNMDVFFKKTISLMNNSAANLITVEKAKRKFLPIRQRMKSKVLAMMDEMIIEEKRLLHRATLEDERENNMISAITDEIYDDVFAATPELKYTAKGKKRYVKQLDEKMTGLIDKHFERMNAMFDEFSKYLRDHAPVDYLISPLGEQVREQLEKHIVFIESKAQTLHELLPKTAAEEEGDSTANAEHINDPGEEVLDLSYFLERVSKPKRKASETAKSATKRIKHEYD</sequence>
<dbReference type="RefSeq" id="XP_069306988.1">
    <property type="nucleotide sequence ID" value="XM_069451094.1"/>
</dbReference>